<keyword evidence="3" id="KW-1185">Reference proteome</keyword>
<dbReference type="InterPro" id="IPR001387">
    <property type="entry name" value="Cro/C1-type_HTH"/>
</dbReference>
<evidence type="ECO:0000313" key="3">
    <source>
        <dbReference type="Proteomes" id="UP000269493"/>
    </source>
</evidence>
<reference evidence="2 3" key="1">
    <citation type="submission" date="2018-10" db="EMBL/GenBank/DDBJ databases">
        <title>Genomic Encyclopedia of Archaeal and Bacterial Type Strains, Phase II (KMG-II): from individual species to whole genera.</title>
        <authorList>
            <person name="Goeker M."/>
        </authorList>
    </citation>
    <scope>NUCLEOTIDE SEQUENCE [LARGE SCALE GENOMIC DNA]</scope>
    <source>
        <strain evidence="2 3">NSB1</strain>
    </source>
</reference>
<dbReference type="CDD" id="cd00093">
    <property type="entry name" value="HTH_XRE"/>
    <property type="match status" value="1"/>
</dbReference>
<dbReference type="RefSeq" id="WP_022389512.1">
    <property type="nucleotide sequence ID" value="NZ_KI440833.1"/>
</dbReference>
<dbReference type="InterPro" id="IPR010982">
    <property type="entry name" value="Lambda_DNA-bd_dom_sf"/>
</dbReference>
<evidence type="ECO:0000313" key="2">
    <source>
        <dbReference type="EMBL" id="RKT61403.1"/>
    </source>
</evidence>
<dbReference type="SUPFAM" id="SSF47413">
    <property type="entry name" value="lambda repressor-like DNA-binding domains"/>
    <property type="match status" value="1"/>
</dbReference>
<gene>
    <name evidence="2" type="ORF">BC742_0449</name>
</gene>
<accession>A0A495WL92</accession>
<proteinExistence type="predicted"/>
<dbReference type="Proteomes" id="UP000269493">
    <property type="component" value="Unassembled WGS sequence"/>
</dbReference>
<dbReference type="SMART" id="SM00530">
    <property type="entry name" value="HTH_XRE"/>
    <property type="match status" value="1"/>
</dbReference>
<protein>
    <submittedName>
        <fullName evidence="2">Helix-turn-helix protein</fullName>
    </submittedName>
</protein>
<sequence>MNTRIKQIIEHEGLTDAEFADRAGIKRATLSHCLNGRNDVSKDIILKIHNAYPQVSVNWLMFGEGEPYIKEKLKTPTSLFDEIWAKPEDSPEDAKYIKDFQSNELRNTSDNVDSKLNKEENLNSNIETQKVQDNRKVIKIMVFYSDNTFETFSSDFFK</sequence>
<dbReference type="Pfam" id="PF01381">
    <property type="entry name" value="HTH_3"/>
    <property type="match status" value="1"/>
</dbReference>
<dbReference type="GeneID" id="92927598"/>
<feature type="domain" description="HTH cro/C1-type" evidence="1">
    <location>
        <begin position="5"/>
        <end position="60"/>
    </location>
</feature>
<evidence type="ECO:0000259" key="1">
    <source>
        <dbReference type="PROSITE" id="PS50943"/>
    </source>
</evidence>
<dbReference type="GO" id="GO:0003677">
    <property type="term" value="F:DNA binding"/>
    <property type="evidence" value="ECO:0007669"/>
    <property type="project" value="InterPro"/>
</dbReference>
<dbReference type="EMBL" id="RBXN01000001">
    <property type="protein sequence ID" value="RKT61403.1"/>
    <property type="molecule type" value="Genomic_DNA"/>
</dbReference>
<dbReference type="AlphaFoldDB" id="A0A495WL92"/>
<dbReference type="OrthoDB" id="1034290at2"/>
<name>A0A495WL92_9BACT</name>
<dbReference type="Gene3D" id="1.10.260.40">
    <property type="entry name" value="lambda repressor-like DNA-binding domains"/>
    <property type="match status" value="1"/>
</dbReference>
<comment type="caution">
    <text evidence="2">The sequence shown here is derived from an EMBL/GenBank/DDBJ whole genome shotgun (WGS) entry which is preliminary data.</text>
</comment>
<dbReference type="PROSITE" id="PS50943">
    <property type="entry name" value="HTH_CROC1"/>
    <property type="match status" value="1"/>
</dbReference>
<organism evidence="2 3">
    <name type="scientific">Coprobacter fastidiosus NSB1 = JCM 33896</name>
    <dbReference type="NCBI Taxonomy" id="1349822"/>
    <lineage>
        <taxon>Bacteria</taxon>
        <taxon>Pseudomonadati</taxon>
        <taxon>Bacteroidota</taxon>
        <taxon>Bacteroidia</taxon>
        <taxon>Bacteroidales</taxon>
        <taxon>Barnesiellaceae</taxon>
        <taxon>Coprobacter</taxon>
    </lineage>
</organism>